<accession>A0A2K8KG66</accession>
<reference evidence="1 2" key="1">
    <citation type="submission" date="2017-11" db="EMBL/GenBank/DDBJ databases">
        <title>Complete genome sequence of Spiroplasma clarkii CN-5 (DSM 19994).</title>
        <authorList>
            <person name="Tsai Y.-M."/>
            <person name="Chang A."/>
            <person name="Lo W.-S."/>
            <person name="Kuo C.-H."/>
        </authorList>
    </citation>
    <scope>NUCLEOTIDE SEQUENCE [LARGE SCALE GENOMIC DNA]</scope>
    <source>
        <strain evidence="1 2">CN-5</strain>
    </source>
</reference>
<dbReference type="AlphaFoldDB" id="A0A2K8KG66"/>
<dbReference type="RefSeq" id="WP_157795125.1">
    <property type="nucleotide sequence ID" value="NZ_CP024870.1"/>
</dbReference>
<gene>
    <name evidence="1" type="ORF">SCLAR_v1c03500</name>
</gene>
<name>A0A2K8KG66_9MOLU</name>
<evidence type="ECO:0000313" key="1">
    <source>
        <dbReference type="EMBL" id="ATX70680.1"/>
    </source>
</evidence>
<keyword evidence="2" id="KW-1185">Reference proteome</keyword>
<dbReference type="EMBL" id="CP024870">
    <property type="protein sequence ID" value="ATX70680.1"/>
    <property type="molecule type" value="Genomic_DNA"/>
</dbReference>
<dbReference type="Proteomes" id="UP000231179">
    <property type="component" value="Chromosome"/>
</dbReference>
<evidence type="ECO:0000313" key="2">
    <source>
        <dbReference type="Proteomes" id="UP000231179"/>
    </source>
</evidence>
<proteinExistence type="predicted"/>
<sequence>MEQAKKTIEFHWENYKVVKRNLSKVSELPLFEKNLIFAKNLYLFLVTRNNNGKEQQVLDITNFLKTALKEFIREQTSLYPDELLDELFTPDTVSTKTSKKQTMDFITIVDMFIDPSSLQNKVNSDFELTDNIIKGMNDVGDVIFGELGKLQGLVKNVKANSDQIKKINYEYSYNKLKLKKFDSDEEKKEAFKELEERYKKAEVDEKTGKVKMKESPVTTGVGKMVGSMLSGFAAAKAVWDIGNMLSFMSYVTYQNDLGGGQVLTYTVTGYNIPLIGIHFDNDEFKGNFSATPLFDGSIIPEPETDDEQYYLVYGSLFVGKKAAEDYLKYYIIANPLQFSDTNMLYINIMSQEESFEVTINKENENDNLQESSFLEQFNQFKENIFNKYFKSSAVKAYSDGFGNFFSEKTHALNSMSQNLTYKKFNNKYKIVINGLSYYYDSWDEAWEHQKVNVESKLVSKVTLNSELIKSTYFNEIKEYNKIAYSIFKVFFNGKYRYFTTYNDALYYMFGNTSIIRKNDTLTYYEVSYKGVLYENEVEFYKWVSENLVVVKGKE</sequence>
<protein>
    <submittedName>
        <fullName evidence="1">Uncharacterized protein</fullName>
    </submittedName>
</protein>
<organism evidence="1 2">
    <name type="scientific">Spiroplasma clarkii</name>
    <dbReference type="NCBI Taxonomy" id="2139"/>
    <lineage>
        <taxon>Bacteria</taxon>
        <taxon>Bacillati</taxon>
        <taxon>Mycoplasmatota</taxon>
        <taxon>Mollicutes</taxon>
        <taxon>Entomoplasmatales</taxon>
        <taxon>Spiroplasmataceae</taxon>
        <taxon>Spiroplasma</taxon>
    </lineage>
</organism>